<gene>
    <name evidence="2" type="ORF">AVDCRST_MAG38-57</name>
</gene>
<dbReference type="AlphaFoldDB" id="A0A6J4R152"/>
<evidence type="ECO:0000313" key="2">
    <source>
        <dbReference type="EMBL" id="CAA9461069.1"/>
    </source>
</evidence>
<dbReference type="EMBL" id="CADCVJ010000003">
    <property type="protein sequence ID" value="CAA9461069.1"/>
    <property type="molecule type" value="Genomic_DNA"/>
</dbReference>
<protein>
    <submittedName>
        <fullName evidence="2">Uncharacterized protein</fullName>
    </submittedName>
</protein>
<feature type="non-terminal residue" evidence="2">
    <location>
        <position position="1"/>
    </location>
</feature>
<reference evidence="2" key="1">
    <citation type="submission" date="2020-02" db="EMBL/GenBank/DDBJ databases">
        <authorList>
            <person name="Meier V. D."/>
        </authorList>
    </citation>
    <scope>NUCLEOTIDE SEQUENCE</scope>
    <source>
        <strain evidence="2">AVDCRST_MAG38</strain>
    </source>
</reference>
<feature type="compositionally biased region" description="Low complexity" evidence="1">
    <location>
        <begin position="16"/>
        <end position="29"/>
    </location>
</feature>
<evidence type="ECO:0000256" key="1">
    <source>
        <dbReference type="SAM" id="MobiDB-lite"/>
    </source>
</evidence>
<proteinExistence type="predicted"/>
<name>A0A6J4R152_9ACTN</name>
<accession>A0A6J4R152</accession>
<feature type="non-terminal residue" evidence="2">
    <location>
        <position position="42"/>
    </location>
</feature>
<organism evidence="2">
    <name type="scientific">uncultured Solirubrobacteraceae bacterium</name>
    <dbReference type="NCBI Taxonomy" id="1162706"/>
    <lineage>
        <taxon>Bacteria</taxon>
        <taxon>Bacillati</taxon>
        <taxon>Actinomycetota</taxon>
        <taxon>Thermoleophilia</taxon>
        <taxon>Solirubrobacterales</taxon>
        <taxon>Solirubrobacteraceae</taxon>
        <taxon>environmental samples</taxon>
    </lineage>
</organism>
<feature type="region of interest" description="Disordered" evidence="1">
    <location>
        <begin position="1"/>
        <end position="42"/>
    </location>
</feature>
<sequence length="42" mass="4170">CSRASPSATRRRRPRCCAGHAGAGATSGARKSHIPPAGPAQG</sequence>